<dbReference type="InterPro" id="IPR001296">
    <property type="entry name" value="Glyco_trans_1"/>
</dbReference>
<dbReference type="SUPFAM" id="SSF53756">
    <property type="entry name" value="UDP-Glycosyltransferase/glycogen phosphorylase"/>
    <property type="match status" value="1"/>
</dbReference>
<evidence type="ECO:0000259" key="1">
    <source>
        <dbReference type="Pfam" id="PF00534"/>
    </source>
</evidence>
<sequence>MVEHVDTRSRAMLVTRNFPPLLGGMERLNQHLLESLAKVWRTSMCGPAGSARFASTAEEVREVAISPLSAFLVKSLWFSWRMAIRQRPEWIVAGSGLMAPIAWLSARRSRAKVAVYLHGLDIIAPSVIYRWLWLPFIRRCDVALVNSRATMALALEKGVPSERISVVNPGAEIPEFDPQRAARFRAAYDLGDAPLMLSVGRLTRRKGLAEFVAKALPVIVAAKPDAVLLIVGDEARNALHGGRGGEKDHILRVANEVGVKNHILFLGHCSEEDLHAAYEASDVHVFPVLSLPGDVEGFGMVALEAAAHGLPSVAFDAGGVSDAIEPGITGDLVTQGAYDELASRVLIYMNRTGGGKRMPEGCLAFARSKAWTVFAQKSLAALGR</sequence>
<proteinExistence type="predicted"/>
<accession>A0A7G8Q0R4</accession>
<dbReference type="GO" id="GO:0016757">
    <property type="term" value="F:glycosyltransferase activity"/>
    <property type="evidence" value="ECO:0007669"/>
    <property type="project" value="InterPro"/>
</dbReference>
<dbReference type="Gene3D" id="3.40.50.2000">
    <property type="entry name" value="Glycogen Phosphorylase B"/>
    <property type="match status" value="2"/>
</dbReference>
<feature type="domain" description="Glycosyl transferase family 1" evidence="1">
    <location>
        <begin position="191"/>
        <end position="349"/>
    </location>
</feature>
<dbReference type="Pfam" id="PF13439">
    <property type="entry name" value="Glyco_transf_4"/>
    <property type="match status" value="1"/>
</dbReference>
<feature type="domain" description="Glycosyltransferase subfamily 4-like N-terminal" evidence="2">
    <location>
        <begin position="23"/>
        <end position="171"/>
    </location>
</feature>
<dbReference type="PANTHER" id="PTHR45947">
    <property type="entry name" value="SULFOQUINOVOSYL TRANSFERASE SQD2"/>
    <property type="match status" value="1"/>
</dbReference>
<gene>
    <name evidence="3" type="ORF">H8F01_14795</name>
</gene>
<evidence type="ECO:0000313" key="4">
    <source>
        <dbReference type="Proteomes" id="UP000515873"/>
    </source>
</evidence>
<dbReference type="AlphaFoldDB" id="A0A7G8Q0R4"/>
<keyword evidence="4" id="KW-1185">Reference proteome</keyword>
<dbReference type="Proteomes" id="UP000515873">
    <property type="component" value="Chromosome"/>
</dbReference>
<name>A0A7G8Q0R4_9GAMM</name>
<dbReference type="InterPro" id="IPR050194">
    <property type="entry name" value="Glycosyltransferase_grp1"/>
</dbReference>
<dbReference type="CDD" id="cd03801">
    <property type="entry name" value="GT4_PimA-like"/>
    <property type="match status" value="1"/>
</dbReference>
<organism evidence="3 4">
    <name type="scientific">Dyella telluris</name>
    <dbReference type="NCBI Taxonomy" id="2763498"/>
    <lineage>
        <taxon>Bacteria</taxon>
        <taxon>Pseudomonadati</taxon>
        <taxon>Pseudomonadota</taxon>
        <taxon>Gammaproteobacteria</taxon>
        <taxon>Lysobacterales</taxon>
        <taxon>Rhodanobacteraceae</taxon>
        <taxon>Dyella</taxon>
    </lineage>
</organism>
<dbReference type="Pfam" id="PF00534">
    <property type="entry name" value="Glycos_transf_1"/>
    <property type="match status" value="1"/>
</dbReference>
<evidence type="ECO:0000259" key="2">
    <source>
        <dbReference type="Pfam" id="PF13439"/>
    </source>
</evidence>
<keyword evidence="3" id="KW-0808">Transferase</keyword>
<dbReference type="InterPro" id="IPR028098">
    <property type="entry name" value="Glyco_trans_4-like_N"/>
</dbReference>
<reference evidence="3 4" key="1">
    <citation type="submission" date="2020-08" db="EMBL/GenBank/DDBJ databases">
        <title>Dyella sp. G9 isolated from forest soil.</title>
        <authorList>
            <person name="Fu J."/>
            <person name="Qiu L."/>
        </authorList>
    </citation>
    <scope>NUCLEOTIDE SEQUENCE [LARGE SCALE GENOMIC DNA]</scope>
    <source>
        <strain evidence="3 4">G9</strain>
    </source>
</reference>
<evidence type="ECO:0000313" key="3">
    <source>
        <dbReference type="EMBL" id="QNK00372.1"/>
    </source>
</evidence>
<dbReference type="PANTHER" id="PTHR45947:SF3">
    <property type="entry name" value="SULFOQUINOVOSYL TRANSFERASE SQD2"/>
    <property type="match status" value="1"/>
</dbReference>
<protein>
    <submittedName>
        <fullName evidence="3">Glycosyltransferase family 4 protein</fullName>
    </submittedName>
</protein>
<dbReference type="RefSeq" id="WP_187055851.1">
    <property type="nucleotide sequence ID" value="NZ_CP060412.1"/>
</dbReference>
<dbReference type="EMBL" id="CP060412">
    <property type="protein sequence ID" value="QNK00372.1"/>
    <property type="molecule type" value="Genomic_DNA"/>
</dbReference>
<dbReference type="KEGG" id="dtl:H8F01_14795"/>